<keyword evidence="2 6" id="KW-0648">Protein biosynthesis</keyword>
<organism evidence="9 10">
    <name type="scientific">Batrachochytrium salamandrivorans</name>
    <dbReference type="NCBI Taxonomy" id="1357716"/>
    <lineage>
        <taxon>Eukaryota</taxon>
        <taxon>Fungi</taxon>
        <taxon>Fungi incertae sedis</taxon>
        <taxon>Chytridiomycota</taxon>
        <taxon>Chytridiomycota incertae sedis</taxon>
        <taxon>Chytridiomycetes</taxon>
        <taxon>Rhizophydiales</taxon>
        <taxon>Rhizophydiales incertae sedis</taxon>
        <taxon>Batrachochytrium</taxon>
    </lineage>
</organism>
<dbReference type="CDD" id="cd16262">
    <property type="entry name" value="EFG_III"/>
    <property type="match status" value="1"/>
</dbReference>
<feature type="region of interest" description="Disordered" evidence="7">
    <location>
        <begin position="642"/>
        <end position="665"/>
    </location>
</feature>
<evidence type="ECO:0000256" key="1">
    <source>
        <dbReference type="ARBA" id="ARBA00022741"/>
    </source>
</evidence>
<comment type="caution">
    <text evidence="9">The sequence shown here is derived from an EMBL/GenBank/DDBJ whole genome shotgun (WGS) entry which is preliminary data.</text>
</comment>
<dbReference type="Proteomes" id="UP001648503">
    <property type="component" value="Unassembled WGS sequence"/>
</dbReference>
<dbReference type="InterPro" id="IPR000640">
    <property type="entry name" value="EFG_V-like"/>
</dbReference>
<evidence type="ECO:0000256" key="2">
    <source>
        <dbReference type="ARBA" id="ARBA00022917"/>
    </source>
</evidence>
<dbReference type="NCBIfam" id="TIGR00231">
    <property type="entry name" value="small_GTP"/>
    <property type="match status" value="1"/>
</dbReference>
<comment type="subcellular location">
    <subcellularLocation>
        <location evidence="6">Mitochondrion</location>
    </subcellularLocation>
</comment>
<dbReference type="InterPro" id="IPR030851">
    <property type="entry name" value="EFG2"/>
</dbReference>
<dbReference type="InterPro" id="IPR009022">
    <property type="entry name" value="EFG_III"/>
</dbReference>
<dbReference type="PROSITE" id="PS00301">
    <property type="entry name" value="G_TR_1"/>
    <property type="match status" value="1"/>
</dbReference>
<evidence type="ECO:0000256" key="6">
    <source>
        <dbReference type="HAMAP-Rule" id="MF_03059"/>
    </source>
</evidence>
<feature type="binding site" evidence="6">
    <location>
        <begin position="104"/>
        <end position="111"/>
    </location>
    <ligand>
        <name>GTP</name>
        <dbReference type="ChEBI" id="CHEBI:37565"/>
    </ligand>
</feature>
<comment type="function">
    <text evidence="5">Catalyzes the GTP-dependent ribosomal translocation step during translation elongation. During this step, the ribosome changes from the pre-translocational (PRE) to the post-translocational (POST) state as the newly formed A-site-bound peptidyl-tRNA and P-site-bound deacylated tRNA move to the P and E sites, respectively. Catalyzes the coordinated movement of the two tRNA molecules, the mRNA and conformational changes in the ribosome.</text>
</comment>
<evidence type="ECO:0000256" key="3">
    <source>
        <dbReference type="ARBA" id="ARBA00023128"/>
    </source>
</evidence>
<keyword evidence="1 6" id="KW-0547">Nucleotide-binding</keyword>
<dbReference type="PROSITE" id="PS51722">
    <property type="entry name" value="G_TR_2"/>
    <property type="match status" value="1"/>
</dbReference>
<dbReference type="PANTHER" id="PTHR43261:SF1">
    <property type="entry name" value="RIBOSOME-RELEASING FACTOR 2, MITOCHONDRIAL"/>
    <property type="match status" value="1"/>
</dbReference>
<dbReference type="HAMAP" id="MF_03059">
    <property type="entry name" value="mEF_G_2"/>
    <property type="match status" value="1"/>
</dbReference>
<keyword evidence="4 6" id="KW-0342">GTP-binding</keyword>
<dbReference type="InterPro" id="IPR000795">
    <property type="entry name" value="T_Tr_GTP-bd_dom"/>
</dbReference>
<accession>A0ABQ8F4U8</accession>
<evidence type="ECO:0000256" key="5">
    <source>
        <dbReference type="ARBA" id="ARBA00024731"/>
    </source>
</evidence>
<dbReference type="SUPFAM" id="SSF50447">
    <property type="entry name" value="Translation proteins"/>
    <property type="match status" value="1"/>
</dbReference>
<dbReference type="InterPro" id="IPR031157">
    <property type="entry name" value="G_TR_CS"/>
</dbReference>
<comment type="function">
    <text evidence="6">Mitochondrial GTPase that mediates the disassembly of ribosomes from messenger RNA at the termination of mitochondrial protein biosynthesis. Not involved in the GTP-dependent ribosomal translocation step during translation elongation.</text>
</comment>
<dbReference type="Gene3D" id="3.30.70.870">
    <property type="entry name" value="Elongation Factor G (Translational Gtpase), domain 3"/>
    <property type="match status" value="1"/>
</dbReference>
<dbReference type="Pfam" id="PF22042">
    <property type="entry name" value="EF-G_D2"/>
    <property type="match status" value="1"/>
</dbReference>
<evidence type="ECO:0000256" key="7">
    <source>
        <dbReference type="SAM" id="MobiDB-lite"/>
    </source>
</evidence>
<evidence type="ECO:0000313" key="9">
    <source>
        <dbReference type="EMBL" id="KAH6592206.1"/>
    </source>
</evidence>
<dbReference type="InterPro" id="IPR035649">
    <property type="entry name" value="EFG_V"/>
</dbReference>
<dbReference type="PRINTS" id="PR00315">
    <property type="entry name" value="ELONGATNFCT"/>
</dbReference>
<dbReference type="Pfam" id="PF14492">
    <property type="entry name" value="EFG_III"/>
    <property type="match status" value="1"/>
</dbReference>
<reference evidence="9 10" key="1">
    <citation type="submission" date="2021-02" db="EMBL/GenBank/DDBJ databases">
        <title>Variation within the Batrachochytrium salamandrivorans European outbreak.</title>
        <authorList>
            <person name="Kelly M."/>
            <person name="Pasmans F."/>
            <person name="Shea T.P."/>
            <person name="Munoz J.F."/>
            <person name="Carranza S."/>
            <person name="Cuomo C.A."/>
            <person name="Martel A."/>
        </authorList>
    </citation>
    <scope>NUCLEOTIDE SEQUENCE [LARGE SCALE GENOMIC DNA]</scope>
    <source>
        <strain evidence="9 10">AMFP18/2</strain>
    </source>
</reference>
<dbReference type="SMART" id="SM00838">
    <property type="entry name" value="EFG_C"/>
    <property type="match status" value="1"/>
</dbReference>
<dbReference type="SUPFAM" id="SSF54211">
    <property type="entry name" value="Ribosomal protein S5 domain 2-like"/>
    <property type="match status" value="1"/>
</dbReference>
<keyword evidence="3 6" id="KW-0496">Mitochondrion</keyword>
<dbReference type="Gene3D" id="3.40.50.300">
    <property type="entry name" value="P-loop containing nucleotide triphosphate hydrolases"/>
    <property type="match status" value="1"/>
</dbReference>
<dbReference type="InterPro" id="IPR027417">
    <property type="entry name" value="P-loop_NTPase"/>
</dbReference>
<feature type="binding site" evidence="6">
    <location>
        <begin position="222"/>
        <end position="225"/>
    </location>
    <ligand>
        <name>GTP</name>
        <dbReference type="ChEBI" id="CHEBI:37565"/>
    </ligand>
</feature>
<dbReference type="EMBL" id="JAFCIX010000388">
    <property type="protein sequence ID" value="KAH6592206.1"/>
    <property type="molecule type" value="Genomic_DNA"/>
</dbReference>
<proteinExistence type="inferred from homology"/>
<evidence type="ECO:0000256" key="4">
    <source>
        <dbReference type="ARBA" id="ARBA00023134"/>
    </source>
</evidence>
<dbReference type="InterPro" id="IPR053905">
    <property type="entry name" value="EF-G-like_DII"/>
</dbReference>
<feature type="binding site" evidence="6">
    <location>
        <begin position="168"/>
        <end position="172"/>
    </location>
    <ligand>
        <name>GTP</name>
        <dbReference type="ChEBI" id="CHEBI:37565"/>
    </ligand>
</feature>
<sequence>MPYLLSGINRVLSLGGRHGCWTGRLLSHLLPLVSASSTDQTGISVVHSISRPSTAQSLTYPWIGLQKAASYGLQFHRFSSSSQARAQSSGSPSPRSIRNIGIIAHIDAGKTTTTERMLYYVGFTKRIGNVDEGSTVTDYLKTERERGITIQSACIPLAWRNHRLNLIDTPGHVDFTIEVERSLRVLDGAVCVLDGVAGVEAQTETVWRQANRYKIPRIIFVNKMDRDGASFSHTLKTISRRLTKWGRPVVCQLPLFRDGHNKLVIDSRGGGKMEGIIDLLTLECLDWRRDPVSGGIVTRTPLSATDPEWAAVYADAVLHRNMLIESLSEMDEGIVNVFLDCDADHSKVPAGEIQKACRRATISGLAVPVLCGAAFRNLGVQPVLDAIVDYLPSPLDVPPTLASLPDGKQKLIPLGGSELAALAFKVVHDSSRGPLVYVRVYSGTLEARSVLQISGSVTGVGLDRKQVKERASKLLELYADDYEEIAEISAGNIGAVVGLKHVKTGDTLLLSTDKRLIQLHPIPIPPPVFVRSCEAESVSGEKALDEALKHLCREDPSLSVTVNDETGQTLLGGMGELHLEIAGERLLDVYKVKCQLGKVEISYRETLQPNQTHVFKYVHDTHLFGKHFKCSVELEIASNSNLHVNDPTDASGDEASISDRSTPSAADGVQVMSKLATDQILLCEQGRQLSAFAPLAEFSEALDMGIRGALSRGVVLGLPVSHVMVRVKRIELFSPEISTPSGIRTAAYNCVRAVFQSAGARVIEPMMDIQVRAGSHYVGAITKDMTGTRCGQVLGIDTEHGEDSVKESDEDMAAATHIIRGRAPLAELVGYSAQLRALTAGTGEFVMALHGYEYMTVEKEAQLIRTIRGY</sequence>
<dbReference type="InterPro" id="IPR020568">
    <property type="entry name" value="Ribosomal_Su5_D2-typ_SF"/>
</dbReference>
<dbReference type="SUPFAM" id="SSF52540">
    <property type="entry name" value="P-loop containing nucleoside triphosphate hydrolases"/>
    <property type="match status" value="1"/>
</dbReference>
<dbReference type="CDD" id="cd01886">
    <property type="entry name" value="EF-G"/>
    <property type="match status" value="1"/>
</dbReference>
<evidence type="ECO:0000313" key="10">
    <source>
        <dbReference type="Proteomes" id="UP001648503"/>
    </source>
</evidence>
<dbReference type="InterPro" id="IPR014721">
    <property type="entry name" value="Ribsml_uS5_D2-typ_fold_subgr"/>
</dbReference>
<dbReference type="InterPro" id="IPR041095">
    <property type="entry name" value="EFG_II"/>
</dbReference>
<comment type="similarity">
    <text evidence="6">Belongs to the TRAFAC class translation factor GTPase superfamily. Classic translation factor GTPase family. EF-G/EF-2 subfamily.</text>
</comment>
<dbReference type="InterPro" id="IPR005225">
    <property type="entry name" value="Small_GTP-bd"/>
</dbReference>
<dbReference type="Gene3D" id="3.30.230.10">
    <property type="match status" value="1"/>
</dbReference>
<evidence type="ECO:0000259" key="8">
    <source>
        <dbReference type="PROSITE" id="PS51722"/>
    </source>
</evidence>
<dbReference type="InterPro" id="IPR035647">
    <property type="entry name" value="EFG_III/V"/>
</dbReference>
<keyword evidence="10" id="KW-1185">Reference proteome</keyword>
<dbReference type="Gene3D" id="3.30.70.240">
    <property type="match status" value="1"/>
</dbReference>
<name>A0ABQ8F4U8_9FUNG</name>
<gene>
    <name evidence="6" type="primary">MEF2</name>
    <name evidence="9" type="ORF">BASA50_008197</name>
</gene>
<dbReference type="Pfam" id="PF00679">
    <property type="entry name" value="EFG_C"/>
    <property type="match status" value="1"/>
</dbReference>
<protein>
    <recommendedName>
        <fullName evidence="6">Ribosome-releasing factor 2, mitochondrial</fullName>
        <shortName evidence="6">RRF2mt</shortName>
    </recommendedName>
    <alternativeName>
        <fullName evidence="6">Elongation factor G 2, mitochondrial</fullName>
        <shortName evidence="6">EF-G2mt</shortName>
        <shortName evidence="6">mEF-G 2</shortName>
    </alternativeName>
</protein>
<dbReference type="InterPro" id="IPR009000">
    <property type="entry name" value="Transl_B-barrel_sf"/>
</dbReference>
<feature type="domain" description="Tr-type G" evidence="8">
    <location>
        <begin position="95"/>
        <end position="395"/>
    </location>
</feature>
<dbReference type="Pfam" id="PF00009">
    <property type="entry name" value="GTP_EFTU"/>
    <property type="match status" value="1"/>
</dbReference>
<dbReference type="CDD" id="cd03713">
    <property type="entry name" value="EFG_mtEFG_C"/>
    <property type="match status" value="1"/>
</dbReference>
<dbReference type="SUPFAM" id="SSF54980">
    <property type="entry name" value="EF-G C-terminal domain-like"/>
    <property type="match status" value="2"/>
</dbReference>
<dbReference type="PANTHER" id="PTHR43261">
    <property type="entry name" value="TRANSLATION ELONGATION FACTOR G-RELATED"/>
    <property type="match status" value="1"/>
</dbReference>
<dbReference type="Gene3D" id="2.40.30.10">
    <property type="entry name" value="Translation factors"/>
    <property type="match status" value="1"/>
</dbReference>